<dbReference type="EMBL" id="MKIE01000001">
    <property type="protein sequence ID" value="OHW63198.1"/>
    <property type="molecule type" value="Genomic_DNA"/>
</dbReference>
<evidence type="ECO:0000313" key="4">
    <source>
        <dbReference type="Proteomes" id="UP000180254"/>
    </source>
</evidence>
<evidence type="ECO:0000256" key="1">
    <source>
        <dbReference type="ARBA" id="ARBA00009108"/>
    </source>
</evidence>
<comment type="caution">
    <text evidence="3">The sequence shown here is derived from an EMBL/GenBank/DDBJ whole genome shotgun (WGS) entry which is preliminary data.</text>
</comment>
<dbReference type="Gene3D" id="3.30.70.1880">
    <property type="entry name" value="Protein of unknown function DUF881"/>
    <property type="match status" value="1"/>
</dbReference>
<dbReference type="AlphaFoldDB" id="A0A1S1V9D0"/>
<name>A0A1S1V9D0_9FIRM</name>
<dbReference type="Proteomes" id="UP000180254">
    <property type="component" value="Unassembled WGS sequence"/>
</dbReference>
<gene>
    <name evidence="3" type="ORF">EUAN_00620</name>
</gene>
<dbReference type="PANTHER" id="PTHR37313:SF2">
    <property type="entry name" value="UPF0749 PROTEIN YLXX"/>
    <property type="match status" value="1"/>
</dbReference>
<evidence type="ECO:0000256" key="2">
    <source>
        <dbReference type="SAM" id="Coils"/>
    </source>
</evidence>
<dbReference type="PANTHER" id="PTHR37313">
    <property type="entry name" value="UPF0749 PROTEIN RV1825"/>
    <property type="match status" value="1"/>
</dbReference>
<accession>A0A1S1V9D0</accession>
<dbReference type="RefSeq" id="WP_169817298.1">
    <property type="nucleotide sequence ID" value="NZ_MKIE01000001.1"/>
</dbReference>
<evidence type="ECO:0008006" key="5">
    <source>
        <dbReference type="Google" id="ProtNLM"/>
    </source>
</evidence>
<dbReference type="Pfam" id="PF05949">
    <property type="entry name" value="DUF881"/>
    <property type="match status" value="1"/>
</dbReference>
<reference evidence="3 4" key="1">
    <citation type="submission" date="2016-09" db="EMBL/GenBank/DDBJ databases">
        <title>Genome sequence of Eubacterium angustum.</title>
        <authorList>
            <person name="Poehlein A."/>
            <person name="Daniel R."/>
        </authorList>
    </citation>
    <scope>NUCLEOTIDE SEQUENCE [LARGE SCALE GENOMIC DNA]</scope>
    <source>
        <strain evidence="3 4">DSM 1989</strain>
    </source>
</reference>
<organism evidence="3 4">
    <name type="scientific">Andreesenia angusta</name>
    <dbReference type="NCBI Taxonomy" id="39480"/>
    <lineage>
        <taxon>Bacteria</taxon>
        <taxon>Bacillati</taxon>
        <taxon>Bacillota</taxon>
        <taxon>Tissierellia</taxon>
        <taxon>Tissierellales</taxon>
        <taxon>Gottschalkiaceae</taxon>
        <taxon>Andreesenia</taxon>
    </lineage>
</organism>
<feature type="coiled-coil region" evidence="2">
    <location>
        <begin position="56"/>
        <end position="83"/>
    </location>
</feature>
<protein>
    <recommendedName>
        <fullName evidence="5">Division initiation protein</fullName>
    </recommendedName>
</protein>
<dbReference type="STRING" id="39480.EUAN_00620"/>
<proteinExistence type="inferred from homology"/>
<keyword evidence="4" id="KW-1185">Reference proteome</keyword>
<evidence type="ECO:0000313" key="3">
    <source>
        <dbReference type="EMBL" id="OHW63198.1"/>
    </source>
</evidence>
<dbReference type="InterPro" id="IPR010273">
    <property type="entry name" value="DUF881"/>
</dbReference>
<keyword evidence="2" id="KW-0175">Coiled coil</keyword>
<sequence length="242" mass="27369">MKAAKSKLAFMAVCAVFGVMISIQFKTAISVVGFNVFPNQKLKELSKEYEIIKAKKESSKQYIEELDSQIRQYETEEAKDSEEVQGKYNELERYRIFAGYEDVSGPGVAVEIRDPELKVEAGENISFIVENYSFILQIITILNDNGAEAISINNQRYTNFTELVPKGDSLLVNDVNVKPPIVIKAIGSPDALERGLKIRGNVVWDMENTLQYGISIKRMDEVEISKYGKKEEHKYAKPVNLN</sequence>
<comment type="similarity">
    <text evidence="1">Belongs to the UPF0749 family.</text>
</comment>